<protein>
    <recommendedName>
        <fullName evidence="10">Glycosyltransferase RgtA/B/C/D-like domain-containing protein</fullName>
    </recommendedName>
</protein>
<dbReference type="GO" id="GO:0005886">
    <property type="term" value="C:plasma membrane"/>
    <property type="evidence" value="ECO:0007669"/>
    <property type="project" value="UniProtKB-SubCell"/>
</dbReference>
<evidence type="ECO:0000256" key="1">
    <source>
        <dbReference type="ARBA" id="ARBA00004651"/>
    </source>
</evidence>
<evidence type="ECO:0000256" key="2">
    <source>
        <dbReference type="ARBA" id="ARBA00022475"/>
    </source>
</evidence>
<keyword evidence="5 9" id="KW-0812">Transmembrane</keyword>
<feature type="transmembrane region" description="Helical" evidence="9">
    <location>
        <begin position="274"/>
        <end position="294"/>
    </location>
</feature>
<evidence type="ECO:0000259" key="10">
    <source>
        <dbReference type="Pfam" id="PF13231"/>
    </source>
</evidence>
<dbReference type="GO" id="GO:0010041">
    <property type="term" value="P:response to iron(III) ion"/>
    <property type="evidence" value="ECO:0007669"/>
    <property type="project" value="TreeGrafter"/>
</dbReference>
<feature type="transmembrane region" description="Helical" evidence="9">
    <location>
        <begin position="148"/>
        <end position="167"/>
    </location>
</feature>
<feature type="transmembrane region" description="Helical" evidence="9">
    <location>
        <begin position="65"/>
        <end position="88"/>
    </location>
</feature>
<dbReference type="PANTHER" id="PTHR33908:SF3">
    <property type="entry name" value="UNDECAPRENYL PHOSPHATE-ALPHA-4-AMINO-4-DEOXY-L-ARABINOSE ARABINOSYL TRANSFERASE"/>
    <property type="match status" value="1"/>
</dbReference>
<name>A0A4R8W8D5_9MICO</name>
<dbReference type="PANTHER" id="PTHR33908">
    <property type="entry name" value="MANNOSYLTRANSFERASE YKCB-RELATED"/>
    <property type="match status" value="1"/>
</dbReference>
<feature type="transmembrane region" description="Helical" evidence="9">
    <location>
        <begin position="187"/>
        <end position="213"/>
    </location>
</feature>
<evidence type="ECO:0000256" key="3">
    <source>
        <dbReference type="ARBA" id="ARBA00022676"/>
    </source>
</evidence>
<dbReference type="InterPro" id="IPR038731">
    <property type="entry name" value="RgtA/B/C-like"/>
</dbReference>
<feature type="transmembrane region" description="Helical" evidence="9">
    <location>
        <begin position="306"/>
        <end position="329"/>
    </location>
</feature>
<keyword evidence="2" id="KW-1003">Cell membrane</keyword>
<evidence type="ECO:0000313" key="12">
    <source>
        <dbReference type="Proteomes" id="UP000297643"/>
    </source>
</evidence>
<keyword evidence="7 9" id="KW-0472">Membrane</keyword>
<feature type="domain" description="Glycosyltransferase RgtA/B/C/D-like" evidence="10">
    <location>
        <begin position="82"/>
        <end position="241"/>
    </location>
</feature>
<feature type="transmembrane region" description="Helical" evidence="9">
    <location>
        <begin position="225"/>
        <end position="245"/>
    </location>
</feature>
<evidence type="ECO:0000256" key="6">
    <source>
        <dbReference type="ARBA" id="ARBA00022989"/>
    </source>
</evidence>
<feature type="transmembrane region" description="Helical" evidence="9">
    <location>
        <begin position="123"/>
        <end position="141"/>
    </location>
</feature>
<comment type="caution">
    <text evidence="11">The sequence shown here is derived from an EMBL/GenBank/DDBJ whole genome shotgun (WGS) entry which is preliminary data.</text>
</comment>
<dbReference type="AlphaFoldDB" id="A0A4R8W8D5"/>
<dbReference type="EMBL" id="SOFM01000035">
    <property type="protein sequence ID" value="TFC02556.1"/>
    <property type="molecule type" value="Genomic_DNA"/>
</dbReference>
<dbReference type="GO" id="GO:0016763">
    <property type="term" value="F:pentosyltransferase activity"/>
    <property type="evidence" value="ECO:0007669"/>
    <property type="project" value="TreeGrafter"/>
</dbReference>
<reference evidence="11 12" key="1">
    <citation type="submission" date="2019-03" db="EMBL/GenBank/DDBJ databases">
        <title>Genomics of glacier-inhabiting Cryobacterium strains.</title>
        <authorList>
            <person name="Liu Q."/>
            <person name="Xin Y.-H."/>
        </authorList>
    </citation>
    <scope>NUCLEOTIDE SEQUENCE [LARGE SCALE GENOMIC DNA]</scope>
    <source>
        <strain evidence="11 12">RHLT2-21</strain>
    </source>
</reference>
<dbReference type="InterPro" id="IPR050297">
    <property type="entry name" value="LipidA_mod_glycosyltrf_83"/>
</dbReference>
<evidence type="ECO:0000256" key="4">
    <source>
        <dbReference type="ARBA" id="ARBA00022679"/>
    </source>
</evidence>
<dbReference type="Pfam" id="PF13231">
    <property type="entry name" value="PMT_2"/>
    <property type="match status" value="1"/>
</dbReference>
<dbReference type="Proteomes" id="UP000297643">
    <property type="component" value="Unassembled WGS sequence"/>
</dbReference>
<feature type="transmembrane region" description="Helical" evidence="9">
    <location>
        <begin position="25"/>
        <end position="45"/>
    </location>
</feature>
<evidence type="ECO:0000256" key="5">
    <source>
        <dbReference type="ARBA" id="ARBA00022692"/>
    </source>
</evidence>
<proteinExistence type="predicted"/>
<keyword evidence="6 9" id="KW-1133">Transmembrane helix</keyword>
<feature type="transmembrane region" description="Helical" evidence="9">
    <location>
        <begin position="335"/>
        <end position="356"/>
    </location>
</feature>
<keyword evidence="4" id="KW-0808">Transferase</keyword>
<evidence type="ECO:0000313" key="11">
    <source>
        <dbReference type="EMBL" id="TFC02556.1"/>
    </source>
</evidence>
<comment type="subcellular location">
    <subcellularLocation>
        <location evidence="1">Cell membrane</location>
        <topology evidence="1">Multi-pass membrane protein</topology>
    </subcellularLocation>
</comment>
<evidence type="ECO:0000256" key="9">
    <source>
        <dbReference type="SAM" id="Phobius"/>
    </source>
</evidence>
<sequence length="513" mass="55337">MSSLSALPLTEAQPEPRPLPARGPLLPAALLGLLGILVSAFGSWQPSYWGDEAASVMSAERSLSSLFRMLGNVDAVHGAYYLILHFWIQAFGATEFSTRLPSAIAIGVATAGTYLLARRLTGTTVATISALVFVVLPRVTYMGAEARSTAMATAIAVWLVVLLEHIVRHPPTGRLARAGVWAGYSALLAAGIYMFLYVVLLIPVLALAVFLLAPRDARRMATFRAWAVSSVAGLLLALPVMLASVHQREQIAFIGRRPQIAVLDAAVQQWFGNAPLAVVAWALVGAAVVTVFVLRGRRADTRATKHALAIALAWMLFPSAVLLVGTHFVTPMYSLRYLSICTPAAAIAVGIGIAWLKPRWAQASVLLLIVSLMLPVYQAQRGQYGKNFGSDWRQAADIVQAGARPGDAVVFDDSVRPSRKPRLALHLYPAAFQGMRDVTLTRSYDSTGHLWDQTAPLAAVGDRLTGTNTVWVLQYKGSQEFTSGDDIRTLQQLGFTVTGSTTVNRTIIIELTR</sequence>
<dbReference type="GO" id="GO:0009103">
    <property type="term" value="P:lipopolysaccharide biosynthetic process"/>
    <property type="evidence" value="ECO:0007669"/>
    <property type="project" value="UniProtKB-ARBA"/>
</dbReference>
<dbReference type="RefSeq" id="WP_134509752.1">
    <property type="nucleotide sequence ID" value="NZ_SOFM01000035.1"/>
</dbReference>
<keyword evidence="3" id="KW-0328">Glycosyltransferase</keyword>
<feature type="region of interest" description="Disordered" evidence="8">
    <location>
        <begin position="1"/>
        <end position="20"/>
    </location>
</feature>
<organism evidence="11 12">
    <name type="scientific">Cryobacterium mannosilyticum</name>
    <dbReference type="NCBI Taxonomy" id="1259190"/>
    <lineage>
        <taxon>Bacteria</taxon>
        <taxon>Bacillati</taxon>
        <taxon>Actinomycetota</taxon>
        <taxon>Actinomycetes</taxon>
        <taxon>Micrococcales</taxon>
        <taxon>Microbacteriaceae</taxon>
        <taxon>Cryobacterium</taxon>
    </lineage>
</organism>
<feature type="transmembrane region" description="Helical" evidence="9">
    <location>
        <begin position="363"/>
        <end position="380"/>
    </location>
</feature>
<gene>
    <name evidence="11" type="ORF">E3O32_11905</name>
</gene>
<evidence type="ECO:0000256" key="8">
    <source>
        <dbReference type="SAM" id="MobiDB-lite"/>
    </source>
</evidence>
<keyword evidence="12" id="KW-1185">Reference proteome</keyword>
<accession>A0A4R8W8D5</accession>
<evidence type="ECO:0000256" key="7">
    <source>
        <dbReference type="ARBA" id="ARBA00023136"/>
    </source>
</evidence>